<protein>
    <submittedName>
        <fullName evidence="1">Uncharacterized protein</fullName>
    </submittedName>
</protein>
<sequence>MAMKGKEEAIAMRRFYVIYLHSLLLRHTCTIPSETAEPQDDIAPGA</sequence>
<accession>A0A653CG07</accession>
<gene>
    <name evidence="1" type="ORF">CALMAC_LOCUS8713</name>
</gene>
<dbReference type="Proteomes" id="UP000410492">
    <property type="component" value="Unassembled WGS sequence"/>
</dbReference>
<dbReference type="AlphaFoldDB" id="A0A653CG07"/>
<proteinExistence type="predicted"/>
<keyword evidence="2" id="KW-1185">Reference proteome</keyword>
<dbReference type="EMBL" id="CAACVG010007713">
    <property type="protein sequence ID" value="VEN46703.1"/>
    <property type="molecule type" value="Genomic_DNA"/>
</dbReference>
<name>A0A653CG07_CALMS</name>
<evidence type="ECO:0000313" key="1">
    <source>
        <dbReference type="EMBL" id="VEN46703.1"/>
    </source>
</evidence>
<organism evidence="1 2">
    <name type="scientific">Callosobruchus maculatus</name>
    <name type="common">Southern cowpea weevil</name>
    <name type="synonym">Pulse bruchid</name>
    <dbReference type="NCBI Taxonomy" id="64391"/>
    <lineage>
        <taxon>Eukaryota</taxon>
        <taxon>Metazoa</taxon>
        <taxon>Ecdysozoa</taxon>
        <taxon>Arthropoda</taxon>
        <taxon>Hexapoda</taxon>
        <taxon>Insecta</taxon>
        <taxon>Pterygota</taxon>
        <taxon>Neoptera</taxon>
        <taxon>Endopterygota</taxon>
        <taxon>Coleoptera</taxon>
        <taxon>Polyphaga</taxon>
        <taxon>Cucujiformia</taxon>
        <taxon>Chrysomeloidea</taxon>
        <taxon>Chrysomelidae</taxon>
        <taxon>Bruchinae</taxon>
        <taxon>Bruchini</taxon>
        <taxon>Callosobruchus</taxon>
    </lineage>
</organism>
<reference evidence="1 2" key="1">
    <citation type="submission" date="2019-01" db="EMBL/GenBank/DDBJ databases">
        <authorList>
            <person name="Sayadi A."/>
        </authorList>
    </citation>
    <scope>NUCLEOTIDE SEQUENCE [LARGE SCALE GENOMIC DNA]</scope>
</reference>
<evidence type="ECO:0000313" key="2">
    <source>
        <dbReference type="Proteomes" id="UP000410492"/>
    </source>
</evidence>